<gene>
    <name evidence="2" type="ORF">G5I_12101</name>
</gene>
<sequence>MWRGAGGGHARRGSAAVVIGAVETTEGESVRCRDSGSGSDGSGGGVIFHSGGGVGAAVAHSSLVAHRGDSW</sequence>
<evidence type="ECO:0000313" key="3">
    <source>
        <dbReference type="Proteomes" id="UP000007755"/>
    </source>
</evidence>
<evidence type="ECO:0000313" key="2">
    <source>
        <dbReference type="EMBL" id="EGI59699.1"/>
    </source>
</evidence>
<name>F4X1H1_ACREC</name>
<accession>F4X1H1</accession>
<dbReference type="AlphaFoldDB" id="F4X1H1"/>
<dbReference type="EMBL" id="GL888529">
    <property type="protein sequence ID" value="EGI59699.1"/>
    <property type="molecule type" value="Genomic_DNA"/>
</dbReference>
<dbReference type="Proteomes" id="UP000007755">
    <property type="component" value="Unassembled WGS sequence"/>
</dbReference>
<keyword evidence="3" id="KW-1185">Reference proteome</keyword>
<dbReference type="InParanoid" id="F4X1H1"/>
<organism evidence="3">
    <name type="scientific">Acromyrmex echinatior</name>
    <name type="common">Panamanian leafcutter ant</name>
    <name type="synonym">Acromyrmex octospinosus echinatior</name>
    <dbReference type="NCBI Taxonomy" id="103372"/>
    <lineage>
        <taxon>Eukaryota</taxon>
        <taxon>Metazoa</taxon>
        <taxon>Ecdysozoa</taxon>
        <taxon>Arthropoda</taxon>
        <taxon>Hexapoda</taxon>
        <taxon>Insecta</taxon>
        <taxon>Pterygota</taxon>
        <taxon>Neoptera</taxon>
        <taxon>Endopterygota</taxon>
        <taxon>Hymenoptera</taxon>
        <taxon>Apocrita</taxon>
        <taxon>Aculeata</taxon>
        <taxon>Formicoidea</taxon>
        <taxon>Formicidae</taxon>
        <taxon>Myrmicinae</taxon>
        <taxon>Acromyrmex</taxon>
    </lineage>
</organism>
<proteinExistence type="predicted"/>
<evidence type="ECO:0000256" key="1">
    <source>
        <dbReference type="SAM" id="MobiDB-lite"/>
    </source>
</evidence>
<protein>
    <submittedName>
        <fullName evidence="2">Uncharacterized protein</fullName>
    </submittedName>
</protein>
<feature type="region of interest" description="Disordered" evidence="1">
    <location>
        <begin position="26"/>
        <end position="46"/>
    </location>
</feature>
<reference evidence="2" key="1">
    <citation type="submission" date="2011-02" db="EMBL/GenBank/DDBJ databases">
        <title>The genome of the leaf-cutting ant Acromyrmex echinatior suggests key adaptations to social evolution and fungus farming.</title>
        <authorList>
            <person name="Nygaard S."/>
            <person name="Zhang G."/>
        </authorList>
    </citation>
    <scope>NUCLEOTIDE SEQUENCE</scope>
</reference>